<comment type="subcellular location">
    <subcellularLocation>
        <location evidence="1">Mitochondrion</location>
    </subcellularLocation>
</comment>
<reference evidence="9" key="1">
    <citation type="journal article" date="2022" name="Microb. Genom.">
        <title>A global pangenome for the wheat fungal pathogen Pyrenophora tritici-repentis and prediction of effector protein structural homology.</title>
        <authorList>
            <person name="Moolhuijzen P.M."/>
            <person name="See P.T."/>
            <person name="Shi G."/>
            <person name="Powell H.R."/>
            <person name="Cockram J."/>
            <person name="Jorgensen L.N."/>
            <person name="Benslimane H."/>
            <person name="Strelkov S.E."/>
            <person name="Turner J."/>
            <person name="Liu Z."/>
            <person name="Moffat C.S."/>
        </authorList>
    </citation>
    <scope>NUCLEOTIDE SEQUENCE [LARGE SCALE GENOMIC DNA]</scope>
</reference>
<keyword evidence="9" id="KW-1185">Reference proteome</keyword>
<dbReference type="GO" id="GO:0005739">
    <property type="term" value="C:mitochondrion"/>
    <property type="evidence" value="ECO:0007669"/>
    <property type="project" value="UniProtKB-SubCell"/>
</dbReference>
<evidence type="ECO:0000313" key="9">
    <source>
        <dbReference type="Proteomes" id="UP000249757"/>
    </source>
</evidence>
<proteinExistence type="inferred from homology"/>
<dbReference type="Pfam" id="PF01636">
    <property type="entry name" value="APH"/>
    <property type="match status" value="1"/>
</dbReference>
<protein>
    <recommendedName>
        <fullName evidence="3">Altered inheritance of mitochondria protein 9, mitochondrial</fullName>
    </recommendedName>
    <alternativeName>
        <fullName evidence="6">Found in mitochondrial proteome protein 29</fullName>
    </alternativeName>
</protein>
<evidence type="ECO:0000256" key="6">
    <source>
        <dbReference type="ARBA" id="ARBA00031849"/>
    </source>
</evidence>
<dbReference type="EMBL" id="NRDI02000022">
    <property type="protein sequence ID" value="KAI1509138.1"/>
    <property type="molecule type" value="Genomic_DNA"/>
</dbReference>
<keyword evidence="5" id="KW-0496">Mitochondrion</keyword>
<dbReference type="PANTHER" id="PTHR36091:SF1">
    <property type="entry name" value="ALTERED INHERITANCE OF MITOCHONDRIA PROTEIN 9, MITOCHONDRIAL"/>
    <property type="match status" value="1"/>
</dbReference>
<evidence type="ECO:0000259" key="7">
    <source>
        <dbReference type="Pfam" id="PF01636"/>
    </source>
</evidence>
<keyword evidence="4" id="KW-0809">Transit peptide</keyword>
<dbReference type="InterPro" id="IPR011009">
    <property type="entry name" value="Kinase-like_dom_sf"/>
</dbReference>
<accession>A0A5M9KR45</accession>
<comment type="caution">
    <text evidence="8">The sequence shown here is derived from an EMBL/GenBank/DDBJ whole genome shotgun (WGS) entry which is preliminary data.</text>
</comment>
<evidence type="ECO:0000256" key="5">
    <source>
        <dbReference type="ARBA" id="ARBA00023128"/>
    </source>
</evidence>
<evidence type="ECO:0000256" key="1">
    <source>
        <dbReference type="ARBA" id="ARBA00004173"/>
    </source>
</evidence>
<dbReference type="AlphaFoldDB" id="A0A5M9KR45"/>
<gene>
    <name evidence="8" type="ORF">Ptr86124_012094</name>
</gene>
<evidence type="ECO:0000256" key="2">
    <source>
        <dbReference type="ARBA" id="ARBA00005543"/>
    </source>
</evidence>
<comment type="similarity">
    <text evidence="2">Belongs to the AIM9 family.</text>
</comment>
<evidence type="ECO:0000256" key="4">
    <source>
        <dbReference type="ARBA" id="ARBA00022946"/>
    </source>
</evidence>
<sequence length="224" mass="25281">MDDGRELIAKLPNPNAGRPYFTTASEAATMDYLRNVLGTPVPKIYGYSALKDKPVGSEYILMERSAGVELDKLWKNMRPLVDTYLRSCAARELACIEKSSTCFDQRGLFNSPNQYRLTQELKIRAVHDYLKVATQILPKDAKLSKPTLWHPDLHGGNIFVDPLEPTKIVIIDWQAVNIAPLFRQARNPALLDFDGPIPEGLKQIPLPDGFDDMTEEQQREAKNL</sequence>
<organism evidence="8 9">
    <name type="scientific">Pyrenophora tritici-repentis</name>
    <dbReference type="NCBI Taxonomy" id="45151"/>
    <lineage>
        <taxon>Eukaryota</taxon>
        <taxon>Fungi</taxon>
        <taxon>Dikarya</taxon>
        <taxon>Ascomycota</taxon>
        <taxon>Pezizomycotina</taxon>
        <taxon>Dothideomycetes</taxon>
        <taxon>Pleosporomycetidae</taxon>
        <taxon>Pleosporales</taxon>
        <taxon>Pleosporineae</taxon>
        <taxon>Pleosporaceae</taxon>
        <taxon>Pyrenophora</taxon>
    </lineage>
</organism>
<evidence type="ECO:0000313" key="8">
    <source>
        <dbReference type="EMBL" id="KAI1509138.1"/>
    </source>
</evidence>
<dbReference type="Gene3D" id="3.90.1200.10">
    <property type="match status" value="1"/>
</dbReference>
<evidence type="ECO:0000256" key="3">
    <source>
        <dbReference type="ARBA" id="ARBA00016197"/>
    </source>
</evidence>
<feature type="domain" description="Aminoglycoside phosphotransferase" evidence="7">
    <location>
        <begin position="3"/>
        <end position="180"/>
    </location>
</feature>
<name>A0A5M9KR45_9PLEO</name>
<dbReference type="Proteomes" id="UP000249757">
    <property type="component" value="Unassembled WGS sequence"/>
</dbReference>
<dbReference type="InterPro" id="IPR002575">
    <property type="entry name" value="Aminoglycoside_PTrfase"/>
</dbReference>
<dbReference type="PANTHER" id="PTHR36091">
    <property type="entry name" value="ALTERED INHERITANCE OF MITOCHONDRIA PROTEIN 9, MITOCHONDRIAL"/>
    <property type="match status" value="1"/>
</dbReference>
<dbReference type="SUPFAM" id="SSF56112">
    <property type="entry name" value="Protein kinase-like (PK-like)"/>
    <property type="match status" value="1"/>
</dbReference>
<dbReference type="InterPro" id="IPR051035">
    <property type="entry name" value="Mito_inheritance_9"/>
</dbReference>